<organism evidence="10 12">
    <name type="scientific">Schizosaccharomyces japonicus (strain yFS275 / FY16936)</name>
    <name type="common">Fission yeast</name>
    <dbReference type="NCBI Taxonomy" id="402676"/>
    <lineage>
        <taxon>Eukaryota</taxon>
        <taxon>Fungi</taxon>
        <taxon>Dikarya</taxon>
        <taxon>Ascomycota</taxon>
        <taxon>Taphrinomycotina</taxon>
        <taxon>Schizosaccharomycetes</taxon>
        <taxon>Schizosaccharomycetales</taxon>
        <taxon>Schizosaccharomycetaceae</taxon>
        <taxon>Schizosaccharomyces</taxon>
    </lineage>
</organism>
<evidence type="ECO:0000256" key="5">
    <source>
        <dbReference type="PROSITE-ProRule" id="PRU01240"/>
    </source>
</evidence>
<dbReference type="InterPro" id="IPR037045">
    <property type="entry name" value="S8pro/Inhibitor_I9_sf"/>
</dbReference>
<dbReference type="PANTHER" id="PTHR43806">
    <property type="entry name" value="PEPTIDASE S8"/>
    <property type="match status" value="1"/>
</dbReference>
<keyword evidence="3 5" id="KW-0378">Hydrolase</keyword>
<name>B6K7R9_SCHJY</name>
<dbReference type="CDD" id="cd04077">
    <property type="entry name" value="Peptidases_S8_PCSK9_ProteinaseK_like"/>
    <property type="match status" value="1"/>
</dbReference>
<feature type="signal peptide" evidence="7">
    <location>
        <begin position="1"/>
        <end position="21"/>
    </location>
</feature>
<dbReference type="FunFam" id="3.40.50.200:FF:000007">
    <property type="entry name" value="Subtilisin-like serine protease"/>
    <property type="match status" value="1"/>
</dbReference>
<evidence type="ECO:0000313" key="11">
    <source>
        <dbReference type="JaponicusDB" id="SJAG_04785"/>
    </source>
</evidence>
<dbReference type="InterPro" id="IPR015500">
    <property type="entry name" value="Peptidase_S8_subtilisin-rel"/>
</dbReference>
<evidence type="ECO:0000256" key="1">
    <source>
        <dbReference type="ARBA" id="ARBA00011073"/>
    </source>
</evidence>
<dbReference type="PROSITE" id="PS00138">
    <property type="entry name" value="SUBTILASE_SER"/>
    <property type="match status" value="1"/>
</dbReference>
<feature type="domain" description="Inhibitor I9" evidence="9">
    <location>
        <begin position="58"/>
        <end position="140"/>
    </location>
</feature>
<dbReference type="JaponicusDB" id="SJAG_04785">
    <property type="gene designation" value="psp3"/>
</dbReference>
<dbReference type="InterPro" id="IPR000209">
    <property type="entry name" value="Peptidase_S8/S53_dom"/>
</dbReference>
<dbReference type="PANTHER" id="PTHR43806:SF57">
    <property type="entry name" value="SUBTILASE-TYPE PROTEINASE PSP3"/>
    <property type="match status" value="1"/>
</dbReference>
<evidence type="ECO:0000256" key="4">
    <source>
        <dbReference type="ARBA" id="ARBA00022825"/>
    </source>
</evidence>
<dbReference type="EMBL" id="KE651168">
    <property type="protein sequence ID" value="EEB09573.1"/>
    <property type="molecule type" value="Genomic_DNA"/>
</dbReference>
<dbReference type="SUPFAM" id="SSF54897">
    <property type="entry name" value="Protease propeptides/inhibitors"/>
    <property type="match status" value="1"/>
</dbReference>
<dbReference type="Proteomes" id="UP000001744">
    <property type="component" value="Unassembled WGS sequence"/>
</dbReference>
<protein>
    <submittedName>
        <fullName evidence="10">Serine protease Psp3</fullName>
    </submittedName>
</protein>
<gene>
    <name evidence="11" type="primary">psp3</name>
    <name evidence="10" type="ORF">SJAG_04785</name>
</gene>
<dbReference type="OrthoDB" id="206201at2759"/>
<keyword evidence="4 5" id="KW-0720">Serine protease</keyword>
<dbReference type="OMA" id="AVWGITI"/>
<feature type="active site" description="Charge relay system" evidence="5">
    <location>
        <position position="373"/>
    </location>
</feature>
<dbReference type="PROSITE" id="PS51892">
    <property type="entry name" value="SUBTILASE"/>
    <property type="match status" value="1"/>
</dbReference>
<dbReference type="RefSeq" id="XP_002175866.1">
    <property type="nucleotide sequence ID" value="XM_002175830.2"/>
</dbReference>
<dbReference type="PROSITE" id="PS00137">
    <property type="entry name" value="SUBTILASE_HIS"/>
    <property type="match status" value="1"/>
</dbReference>
<keyword evidence="2 5" id="KW-0645">Protease</keyword>
<dbReference type="Gene3D" id="3.40.50.200">
    <property type="entry name" value="Peptidase S8/S53 domain"/>
    <property type="match status" value="1"/>
</dbReference>
<dbReference type="InterPro" id="IPR010259">
    <property type="entry name" value="S8pro/Inhibitor_I9"/>
</dbReference>
<dbReference type="VEuPathDB" id="FungiDB:SJAG_04785"/>
<dbReference type="InterPro" id="IPR023827">
    <property type="entry name" value="Peptidase_S8_Asp-AS"/>
</dbReference>
<dbReference type="InterPro" id="IPR036852">
    <property type="entry name" value="Peptidase_S8/S53_dom_sf"/>
</dbReference>
<dbReference type="GO" id="GO:0000324">
    <property type="term" value="C:fungal-type vacuole"/>
    <property type="evidence" value="ECO:0007669"/>
    <property type="project" value="EnsemblFungi"/>
</dbReference>
<evidence type="ECO:0000313" key="10">
    <source>
        <dbReference type="EMBL" id="EEB09573.1"/>
    </source>
</evidence>
<dbReference type="GO" id="GO:0005615">
    <property type="term" value="C:extracellular space"/>
    <property type="evidence" value="ECO:0000318"/>
    <property type="project" value="GO_Central"/>
</dbReference>
<dbReference type="HOGENOM" id="CLU_011263_1_4_1"/>
<evidence type="ECO:0000256" key="3">
    <source>
        <dbReference type="ARBA" id="ARBA00022801"/>
    </source>
</evidence>
<dbReference type="GO" id="GO:0031638">
    <property type="term" value="P:zymogen activation"/>
    <property type="evidence" value="ECO:0007669"/>
    <property type="project" value="EnsemblFungi"/>
</dbReference>
<feature type="chain" id="PRO_5002845146" evidence="7">
    <location>
        <begin position="22"/>
        <end position="431"/>
    </location>
</feature>
<dbReference type="Pfam" id="PF00082">
    <property type="entry name" value="Peptidase_S8"/>
    <property type="match status" value="1"/>
</dbReference>
<proteinExistence type="inferred from homology"/>
<dbReference type="AlphaFoldDB" id="B6K7R9"/>
<feature type="domain" description="Peptidase S8/S53" evidence="8">
    <location>
        <begin position="175"/>
        <end position="411"/>
    </location>
</feature>
<keyword evidence="7" id="KW-0732">Signal</keyword>
<feature type="active site" description="Charge relay system" evidence="5">
    <location>
        <position position="216"/>
    </location>
</feature>
<dbReference type="Pfam" id="PF05922">
    <property type="entry name" value="Inhibitor_I9"/>
    <property type="match status" value="1"/>
</dbReference>
<sequence>MRINFLAKAFFIAQAFALGSAVNPLRQFFPDDRSGAGIHPVDSLQNSGSVNAEFAAQNYIIVFKSHVADAEIEKHENWLQSMHQKRSIDWHDVTNFVIKHTFNIGDLFRGYAGKLAPWLVRELQKHPDVLLVEPDQVMHVKEERTLAPWGLARISHKEKLNLVTFTRYQYDESAGEGVTAYVVDTGINTEHRDFGGRAVWGITIPTGEPDEDQNGHGTHVAGTIAGNTFGVSNKAKVVAVKVLNAEGSGLVSDIIKGIEWVYKASKNDTESISSVVNMSLGGDASVALDTAVSAAIQQGLFFALAAGNEAQDACQVSPARVSTAMTVGAMTWKDEVASFSNIGSCVDVFAPGHYVLSDWIGSDSAFMLLSGTSMASPHIAGLAAYFTALNHSLAYNPAALKAHILSAATEGLLDNVPSDTPNLLAYNQYEA</sequence>
<dbReference type="InterPro" id="IPR034193">
    <property type="entry name" value="PCSK9_ProteinaseK-like"/>
</dbReference>
<dbReference type="STRING" id="402676.B6K7R9"/>
<evidence type="ECO:0000313" key="12">
    <source>
        <dbReference type="Proteomes" id="UP000001744"/>
    </source>
</evidence>
<dbReference type="MEROPS" id="S08.032"/>
<dbReference type="InterPro" id="IPR022398">
    <property type="entry name" value="Peptidase_S8_His-AS"/>
</dbReference>
<dbReference type="GO" id="GO:0004252">
    <property type="term" value="F:serine-type endopeptidase activity"/>
    <property type="evidence" value="ECO:0000318"/>
    <property type="project" value="GO_Central"/>
</dbReference>
<feature type="active site" description="Charge relay system" evidence="5">
    <location>
        <position position="184"/>
    </location>
</feature>
<keyword evidence="12" id="KW-1185">Reference proteome</keyword>
<dbReference type="PROSITE" id="PS00136">
    <property type="entry name" value="SUBTILASE_ASP"/>
    <property type="match status" value="1"/>
</dbReference>
<dbReference type="Gene3D" id="3.30.70.80">
    <property type="entry name" value="Peptidase S8 propeptide/proteinase inhibitor I9"/>
    <property type="match status" value="1"/>
</dbReference>
<dbReference type="eggNOG" id="KOG1153">
    <property type="taxonomic scope" value="Eukaryota"/>
</dbReference>
<dbReference type="GeneID" id="7049371"/>
<reference evidence="10 12" key="1">
    <citation type="journal article" date="2011" name="Science">
        <title>Comparative functional genomics of the fission yeasts.</title>
        <authorList>
            <person name="Rhind N."/>
            <person name="Chen Z."/>
            <person name="Yassour M."/>
            <person name="Thompson D.A."/>
            <person name="Haas B.J."/>
            <person name="Habib N."/>
            <person name="Wapinski I."/>
            <person name="Roy S."/>
            <person name="Lin M.F."/>
            <person name="Heiman D.I."/>
            <person name="Young S.K."/>
            <person name="Furuya K."/>
            <person name="Guo Y."/>
            <person name="Pidoux A."/>
            <person name="Chen H.M."/>
            <person name="Robbertse B."/>
            <person name="Goldberg J.M."/>
            <person name="Aoki K."/>
            <person name="Bayne E.H."/>
            <person name="Berlin A.M."/>
            <person name="Desjardins C.A."/>
            <person name="Dobbs E."/>
            <person name="Dukaj L."/>
            <person name="Fan L."/>
            <person name="FitzGerald M.G."/>
            <person name="French C."/>
            <person name="Gujja S."/>
            <person name="Hansen K."/>
            <person name="Keifenheim D."/>
            <person name="Levin J.Z."/>
            <person name="Mosher R.A."/>
            <person name="Mueller C.A."/>
            <person name="Pfiffner J."/>
            <person name="Priest M."/>
            <person name="Russ C."/>
            <person name="Smialowska A."/>
            <person name="Swoboda P."/>
            <person name="Sykes S.M."/>
            <person name="Vaughn M."/>
            <person name="Vengrova S."/>
            <person name="Yoder R."/>
            <person name="Zeng Q."/>
            <person name="Allshire R."/>
            <person name="Baulcombe D."/>
            <person name="Birren B.W."/>
            <person name="Brown W."/>
            <person name="Ekwall K."/>
            <person name="Kellis M."/>
            <person name="Leatherwood J."/>
            <person name="Levin H."/>
            <person name="Margalit H."/>
            <person name="Martienssen R."/>
            <person name="Nieduszynski C.A."/>
            <person name="Spatafora J.W."/>
            <person name="Friedman N."/>
            <person name="Dalgaard J.Z."/>
            <person name="Baumann P."/>
            <person name="Niki H."/>
            <person name="Regev A."/>
            <person name="Nusbaum C."/>
        </authorList>
    </citation>
    <scope>NUCLEOTIDE SEQUENCE [LARGE SCALE GENOMIC DNA]</scope>
    <source>
        <strain evidence="12">yFS275 / FY16936</strain>
    </source>
</reference>
<dbReference type="InterPro" id="IPR050131">
    <property type="entry name" value="Peptidase_S8_subtilisin-like"/>
</dbReference>
<evidence type="ECO:0000259" key="9">
    <source>
        <dbReference type="Pfam" id="PF05922"/>
    </source>
</evidence>
<comment type="similarity">
    <text evidence="1 5 6">Belongs to the peptidase S8 family.</text>
</comment>
<evidence type="ECO:0000256" key="6">
    <source>
        <dbReference type="RuleBase" id="RU003355"/>
    </source>
</evidence>
<accession>B6K7R9</accession>
<evidence type="ECO:0000259" key="8">
    <source>
        <dbReference type="Pfam" id="PF00082"/>
    </source>
</evidence>
<dbReference type="PRINTS" id="PR00723">
    <property type="entry name" value="SUBTILISIN"/>
</dbReference>
<evidence type="ECO:0000256" key="2">
    <source>
        <dbReference type="ARBA" id="ARBA00022670"/>
    </source>
</evidence>
<dbReference type="InterPro" id="IPR023828">
    <property type="entry name" value="Peptidase_S8_Ser-AS"/>
</dbReference>
<evidence type="ECO:0000256" key="7">
    <source>
        <dbReference type="SAM" id="SignalP"/>
    </source>
</evidence>
<dbReference type="SUPFAM" id="SSF52743">
    <property type="entry name" value="Subtilisin-like"/>
    <property type="match status" value="1"/>
</dbReference>